<sequence length="711" mass="80720">MTNPKRVGKELVPVVYATEARPLAMIDPPKEMRQKESPRKRTSNPVVININESAEKNEVVKSSSLSPRKKVSAMKRKGSHEADVAATVQTSSRTQIKKNTKRPETKMVYEKKRKRPNREDEEVIDLNTPTKRVTRSSEALKKMQRDKDMEETEDKGIKRKTRHQVSKGGCSNRTPDVNQKLKGDEEEDEWDEDEGDEEETRKGKKGQEGKGVFSSELEPNNEEEKMYRFFQVPEHEADVKAAKLNAAVDKSGDEVVQDTSDEETDSDEDEVVILRGIITKLTEENAEKDRIILELRRENEGKNATIAELRRRITTHTQTPATGPGFEGISEQFDKDHLEHENITLQTEIGGLLIEKDIVEEKLEVAGDIIDDFSGENVGDRESKAEKVDARVDKHEMENVEEEEDEEEGEEEEEEEEEEEGGGIEIVENEGGPEHIMVADADVDRTTVEAYKSILECDTPKGKRGKTKVKVKSSSLTRGVKKTFTRVEKRLDDYVYIDLKKGAKKPSKPKWNPSEAPLISLLRSTDVNILRQIVDCSDADIHCAVWTNDMTREVVPLEDIMKLLEGGDVSNWMIDGFARILAIHLDKADLNNGNVAYFPCTIWKKYVENYMKDRHAELKNQSTSTEILFEEQNFDASICSPLNAPQQENTSVDCGVIVCMLMKLLAHLEPIPKTLPKTEIDQFRADLVSRFLNDEAVVMFYVAYDYSLVML</sequence>
<dbReference type="Proteomes" id="UP001062846">
    <property type="component" value="Chromosome 6"/>
</dbReference>
<evidence type="ECO:0000313" key="2">
    <source>
        <dbReference type="Proteomes" id="UP001062846"/>
    </source>
</evidence>
<keyword evidence="2" id="KW-1185">Reference proteome</keyword>
<reference evidence="1" key="1">
    <citation type="submission" date="2022-02" db="EMBL/GenBank/DDBJ databases">
        <title>Plant Genome Project.</title>
        <authorList>
            <person name="Zhang R.-G."/>
        </authorList>
    </citation>
    <scope>NUCLEOTIDE SEQUENCE</scope>
    <source>
        <strain evidence="1">AT1</strain>
    </source>
</reference>
<proteinExistence type="predicted"/>
<name>A0ACC0NHR1_RHOML</name>
<comment type="caution">
    <text evidence="1">The sequence shown here is derived from an EMBL/GenBank/DDBJ whole genome shotgun (WGS) entry which is preliminary data.</text>
</comment>
<dbReference type="EMBL" id="CM046393">
    <property type="protein sequence ID" value="KAI8552892.1"/>
    <property type="molecule type" value="Genomic_DNA"/>
</dbReference>
<evidence type="ECO:0000313" key="1">
    <source>
        <dbReference type="EMBL" id="KAI8552892.1"/>
    </source>
</evidence>
<organism evidence="1 2">
    <name type="scientific">Rhododendron molle</name>
    <name type="common">Chinese azalea</name>
    <name type="synonym">Azalea mollis</name>
    <dbReference type="NCBI Taxonomy" id="49168"/>
    <lineage>
        <taxon>Eukaryota</taxon>
        <taxon>Viridiplantae</taxon>
        <taxon>Streptophyta</taxon>
        <taxon>Embryophyta</taxon>
        <taxon>Tracheophyta</taxon>
        <taxon>Spermatophyta</taxon>
        <taxon>Magnoliopsida</taxon>
        <taxon>eudicotyledons</taxon>
        <taxon>Gunneridae</taxon>
        <taxon>Pentapetalae</taxon>
        <taxon>asterids</taxon>
        <taxon>Ericales</taxon>
        <taxon>Ericaceae</taxon>
        <taxon>Ericoideae</taxon>
        <taxon>Rhodoreae</taxon>
        <taxon>Rhododendron</taxon>
    </lineage>
</organism>
<accession>A0ACC0NHR1</accession>
<protein>
    <submittedName>
        <fullName evidence="1">Uncharacterized protein</fullName>
    </submittedName>
</protein>
<gene>
    <name evidence="1" type="ORF">RHMOL_Rhmol06G0303700</name>
</gene>